<dbReference type="CDD" id="cd00688">
    <property type="entry name" value="ISOPREN_C2_like"/>
    <property type="match status" value="1"/>
</dbReference>
<dbReference type="InterPro" id="IPR013216">
    <property type="entry name" value="Methyltransf_11"/>
</dbReference>
<sequence length="603" mass="70180">MKSYVLFGAGANAANAVRIIGKDKVAFIVDNDKSKMGTDISEIPVYYFPEKEKDCASYQIVITTSEKFYYEISMQLEDCGIHSYISLNYIQMQKTKEKIQNRFNCIEVYEHAIEWIKNHSIDGHAIMCTSERRKEYPEVTGYYIPTLLRWGYRVLALNYAEWLLQVQKKDGSWYDMDDRAPYIFDTAQILKGLIAARELYKNTDTIDDAIQRGIDWILSCMTAEGQLVTPDKECWGNDESMCSELIHLYCLSPLIEAGKLYHKEEYSEKAQLILNYYKENYLDKILNFSLLSHFYSYVIEALVDLGEEDLARSAMKQMETYQKKSGAISAYYNVDWTCSTGMFQMAVIWYKLGDFEHGEKTFQYACRLQNETGGWYGSYLSEDNEKEMNNYFPLEEISWANKYFLDALYYRNCLSFQLEADCFIETIAKEDERYCIIRERVSKAGSSAKILDVGCGKGRYIKNLLEEVPDCTYFGVDISTRVMDVLKGYSVECREGTLTHIPYEDKTFAVTYTCEALEYAVDFESAIREMVRVTQSGGYIIVIDKNDENYGMLEIGEWEHWPNENRLKELMEQYCRTVEVRHGLQYDEVKESDLFTAWIGKVK</sequence>
<organism evidence="3 4">
    <name type="scientific">Roseburia amylophila</name>
    <dbReference type="NCBI Taxonomy" id="2981794"/>
    <lineage>
        <taxon>Bacteria</taxon>
        <taxon>Bacillati</taxon>
        <taxon>Bacillota</taxon>
        <taxon>Clostridia</taxon>
        <taxon>Lachnospirales</taxon>
        <taxon>Lachnospiraceae</taxon>
        <taxon>Roseburia</taxon>
    </lineage>
</organism>
<reference evidence="3" key="1">
    <citation type="submission" date="2021-10" db="EMBL/GenBank/DDBJ databases">
        <title>Anaerobic single-cell dispensing facilitates the cultivation of human gut bacteria.</title>
        <authorList>
            <person name="Afrizal A."/>
        </authorList>
    </citation>
    <scope>NUCLEOTIDE SEQUENCE</scope>
    <source>
        <strain evidence="3">CLA-AA-H204</strain>
    </source>
</reference>
<dbReference type="InterPro" id="IPR029063">
    <property type="entry name" value="SAM-dependent_MTases_sf"/>
</dbReference>
<dbReference type="InterPro" id="IPR008930">
    <property type="entry name" value="Terpenoid_cyclase/PrenylTrfase"/>
</dbReference>
<dbReference type="GO" id="GO:0032259">
    <property type="term" value="P:methylation"/>
    <property type="evidence" value="ECO:0007669"/>
    <property type="project" value="UniProtKB-KW"/>
</dbReference>
<name>A0AAW4WG61_9FIRM</name>
<evidence type="ECO:0000256" key="1">
    <source>
        <dbReference type="ARBA" id="ARBA00022679"/>
    </source>
</evidence>
<dbReference type="CDD" id="cd02440">
    <property type="entry name" value="AdoMet_MTases"/>
    <property type="match status" value="1"/>
</dbReference>
<keyword evidence="1" id="KW-0808">Transferase</keyword>
<dbReference type="RefSeq" id="WP_227709613.1">
    <property type="nucleotide sequence ID" value="NZ_JAJEQW010000002.1"/>
</dbReference>
<accession>A0AAW4WG61</accession>
<dbReference type="SUPFAM" id="SSF48239">
    <property type="entry name" value="Terpenoid cyclases/Protein prenyltransferases"/>
    <property type="match status" value="2"/>
</dbReference>
<dbReference type="Proteomes" id="UP001198893">
    <property type="component" value="Unassembled WGS sequence"/>
</dbReference>
<dbReference type="AlphaFoldDB" id="A0AAW4WG61"/>
<dbReference type="InterPro" id="IPR050447">
    <property type="entry name" value="Erg6_SMT_methyltransf"/>
</dbReference>
<dbReference type="GO" id="GO:0008757">
    <property type="term" value="F:S-adenosylmethionine-dependent methyltransferase activity"/>
    <property type="evidence" value="ECO:0007669"/>
    <property type="project" value="InterPro"/>
</dbReference>
<evidence type="ECO:0000313" key="3">
    <source>
        <dbReference type="EMBL" id="MCC2241230.1"/>
    </source>
</evidence>
<dbReference type="PANTHER" id="PTHR44068:SF11">
    <property type="entry name" value="GERANYL DIPHOSPHATE 2-C-METHYLTRANSFERASE"/>
    <property type="match status" value="1"/>
</dbReference>
<evidence type="ECO:0000259" key="2">
    <source>
        <dbReference type="Pfam" id="PF08241"/>
    </source>
</evidence>
<dbReference type="Gene3D" id="1.50.10.20">
    <property type="match status" value="1"/>
</dbReference>
<proteinExistence type="predicted"/>
<gene>
    <name evidence="3" type="ORF">LKD47_02775</name>
</gene>
<keyword evidence="3" id="KW-0489">Methyltransferase</keyword>
<dbReference type="SUPFAM" id="SSF53335">
    <property type="entry name" value="S-adenosyl-L-methionine-dependent methyltransferases"/>
    <property type="match status" value="1"/>
</dbReference>
<dbReference type="EMBL" id="JAJEQW010000002">
    <property type="protein sequence ID" value="MCC2241230.1"/>
    <property type="molecule type" value="Genomic_DNA"/>
</dbReference>
<dbReference type="Gene3D" id="3.40.50.150">
    <property type="entry name" value="Vaccinia Virus protein VP39"/>
    <property type="match status" value="1"/>
</dbReference>
<comment type="caution">
    <text evidence="3">The sequence shown here is derived from an EMBL/GenBank/DDBJ whole genome shotgun (WGS) entry which is preliminary data.</text>
</comment>
<protein>
    <submittedName>
        <fullName evidence="3">Methyltransferase domain-containing protein</fullName>
    </submittedName>
</protein>
<feature type="domain" description="Methyltransferase type 11" evidence="2">
    <location>
        <begin position="451"/>
        <end position="542"/>
    </location>
</feature>
<dbReference type="PANTHER" id="PTHR44068">
    <property type="entry name" value="ZGC:194242"/>
    <property type="match status" value="1"/>
</dbReference>
<dbReference type="Gene3D" id="3.40.50.720">
    <property type="entry name" value="NAD(P)-binding Rossmann-like Domain"/>
    <property type="match status" value="1"/>
</dbReference>
<evidence type="ECO:0000313" key="4">
    <source>
        <dbReference type="Proteomes" id="UP001198893"/>
    </source>
</evidence>
<dbReference type="Pfam" id="PF08241">
    <property type="entry name" value="Methyltransf_11"/>
    <property type="match status" value="1"/>
</dbReference>